<organism evidence="2 3">
    <name type="scientific">Nocardia pulmonis</name>
    <dbReference type="NCBI Taxonomy" id="2951408"/>
    <lineage>
        <taxon>Bacteria</taxon>
        <taxon>Bacillati</taxon>
        <taxon>Actinomycetota</taxon>
        <taxon>Actinomycetes</taxon>
        <taxon>Mycobacteriales</taxon>
        <taxon>Nocardiaceae</taxon>
        <taxon>Nocardia</taxon>
    </lineage>
</organism>
<dbReference type="Proteomes" id="UP001139157">
    <property type="component" value="Unassembled WGS sequence"/>
</dbReference>
<keyword evidence="1" id="KW-1133">Transmembrane helix</keyword>
<accession>A0A9X2E815</accession>
<feature type="transmembrane region" description="Helical" evidence="1">
    <location>
        <begin position="12"/>
        <end position="33"/>
    </location>
</feature>
<proteinExistence type="predicted"/>
<sequence>MITETLYRTTVLRVAGPVVVVGLIVAVVGWLLWPSPPGPLTVRSGTERHLVTVTVANPRVGDSEVDIEVTDRDGRAAEAMVHLEAIEPRMGYAAPVVMAKPVRPGLFRAVAVAFMSTGPWELRLSVRTAEGDDRIGLPLWISG</sequence>
<keyword evidence="1" id="KW-0812">Transmembrane</keyword>
<protein>
    <recommendedName>
        <fullName evidence="4">YtkA-like domain-containing protein</fullName>
    </recommendedName>
</protein>
<keyword evidence="1" id="KW-0472">Membrane</keyword>
<evidence type="ECO:0000256" key="1">
    <source>
        <dbReference type="SAM" id="Phobius"/>
    </source>
</evidence>
<evidence type="ECO:0000313" key="2">
    <source>
        <dbReference type="EMBL" id="MCM6775994.1"/>
    </source>
</evidence>
<keyword evidence="3" id="KW-1185">Reference proteome</keyword>
<evidence type="ECO:0008006" key="4">
    <source>
        <dbReference type="Google" id="ProtNLM"/>
    </source>
</evidence>
<name>A0A9X2E815_9NOCA</name>
<gene>
    <name evidence="2" type="ORF">NDR86_21160</name>
</gene>
<comment type="caution">
    <text evidence="2">The sequence shown here is derived from an EMBL/GenBank/DDBJ whole genome shotgun (WGS) entry which is preliminary data.</text>
</comment>
<dbReference type="RefSeq" id="WP_251914308.1">
    <property type="nucleotide sequence ID" value="NZ_JAMRXG010000009.1"/>
</dbReference>
<dbReference type="AlphaFoldDB" id="A0A9X2E815"/>
<reference evidence="2" key="1">
    <citation type="submission" date="2022-06" db="EMBL/GenBank/DDBJ databases">
        <title>Novel species in genus nocardia.</title>
        <authorList>
            <person name="Li F."/>
        </authorList>
    </citation>
    <scope>NUCLEOTIDE SEQUENCE</scope>
    <source>
        <strain evidence="2">CDC141</strain>
    </source>
</reference>
<dbReference type="EMBL" id="JAMRXG010000009">
    <property type="protein sequence ID" value="MCM6775994.1"/>
    <property type="molecule type" value="Genomic_DNA"/>
</dbReference>
<evidence type="ECO:0000313" key="3">
    <source>
        <dbReference type="Proteomes" id="UP001139157"/>
    </source>
</evidence>